<evidence type="ECO:0000256" key="10">
    <source>
        <dbReference type="ARBA" id="ARBA00048679"/>
    </source>
</evidence>
<evidence type="ECO:0000313" key="16">
    <source>
        <dbReference type="Proteomes" id="UP000821853"/>
    </source>
</evidence>
<evidence type="ECO:0000256" key="1">
    <source>
        <dbReference type="ARBA" id="ARBA00012513"/>
    </source>
</evidence>
<dbReference type="Pfam" id="PF13855">
    <property type="entry name" value="LRR_8"/>
    <property type="match status" value="1"/>
</dbReference>
<dbReference type="InterPro" id="IPR017441">
    <property type="entry name" value="Protein_kinase_ATP_BS"/>
</dbReference>
<dbReference type="InterPro" id="IPR011009">
    <property type="entry name" value="Kinase-like_dom_sf"/>
</dbReference>
<evidence type="ECO:0000313" key="15">
    <source>
        <dbReference type="EMBL" id="KAH9381092.1"/>
    </source>
</evidence>
<comment type="catalytic activity">
    <reaction evidence="9">
        <text>L-threonyl-[protein] + ATP = O-phospho-L-threonyl-[protein] + ADP + H(+)</text>
        <dbReference type="Rhea" id="RHEA:46608"/>
        <dbReference type="Rhea" id="RHEA-COMP:11060"/>
        <dbReference type="Rhea" id="RHEA-COMP:11605"/>
        <dbReference type="ChEBI" id="CHEBI:15378"/>
        <dbReference type="ChEBI" id="CHEBI:30013"/>
        <dbReference type="ChEBI" id="CHEBI:30616"/>
        <dbReference type="ChEBI" id="CHEBI:61977"/>
        <dbReference type="ChEBI" id="CHEBI:456216"/>
        <dbReference type="EC" id="2.7.11.1"/>
    </reaction>
</comment>
<dbReference type="PROSITE" id="PS00107">
    <property type="entry name" value="PROTEIN_KINASE_ATP"/>
    <property type="match status" value="1"/>
</dbReference>
<dbReference type="Gene3D" id="1.10.510.10">
    <property type="entry name" value="Transferase(Phosphotransferase) domain 1"/>
    <property type="match status" value="1"/>
</dbReference>
<keyword evidence="16" id="KW-1185">Reference proteome</keyword>
<evidence type="ECO:0000256" key="9">
    <source>
        <dbReference type="ARBA" id="ARBA00047899"/>
    </source>
</evidence>
<dbReference type="SUPFAM" id="SSF52058">
    <property type="entry name" value="L domain-like"/>
    <property type="match status" value="1"/>
</dbReference>
<dbReference type="PROSITE" id="PS51424">
    <property type="entry name" value="ROC"/>
    <property type="match status" value="1"/>
</dbReference>
<dbReference type="SMART" id="SM00369">
    <property type="entry name" value="LRR_TYP"/>
    <property type="match status" value="3"/>
</dbReference>
<feature type="binding site" evidence="11">
    <location>
        <position position="1029"/>
    </location>
    <ligand>
        <name>ATP</name>
        <dbReference type="ChEBI" id="CHEBI:30616"/>
    </ligand>
</feature>
<evidence type="ECO:0000256" key="5">
    <source>
        <dbReference type="ARBA" id="ARBA00022737"/>
    </source>
</evidence>
<reference evidence="15 16" key="1">
    <citation type="journal article" date="2020" name="Cell">
        <title>Large-Scale Comparative Analyses of Tick Genomes Elucidate Their Genetic Diversity and Vector Capacities.</title>
        <authorList>
            <consortium name="Tick Genome and Microbiome Consortium (TIGMIC)"/>
            <person name="Jia N."/>
            <person name="Wang J."/>
            <person name="Shi W."/>
            <person name="Du L."/>
            <person name="Sun Y."/>
            <person name="Zhan W."/>
            <person name="Jiang J.F."/>
            <person name="Wang Q."/>
            <person name="Zhang B."/>
            <person name="Ji P."/>
            <person name="Bell-Sakyi L."/>
            <person name="Cui X.M."/>
            <person name="Yuan T.T."/>
            <person name="Jiang B.G."/>
            <person name="Yang W.F."/>
            <person name="Lam T.T."/>
            <person name="Chang Q.C."/>
            <person name="Ding S.J."/>
            <person name="Wang X.J."/>
            <person name="Zhu J.G."/>
            <person name="Ruan X.D."/>
            <person name="Zhao L."/>
            <person name="Wei J.T."/>
            <person name="Ye R.Z."/>
            <person name="Que T.C."/>
            <person name="Du C.H."/>
            <person name="Zhou Y.H."/>
            <person name="Cheng J.X."/>
            <person name="Dai P.F."/>
            <person name="Guo W.B."/>
            <person name="Han X.H."/>
            <person name="Huang E.J."/>
            <person name="Li L.F."/>
            <person name="Wei W."/>
            <person name="Gao Y.C."/>
            <person name="Liu J.Z."/>
            <person name="Shao H.Z."/>
            <person name="Wang X."/>
            <person name="Wang C.C."/>
            <person name="Yang T.C."/>
            <person name="Huo Q.B."/>
            <person name="Li W."/>
            <person name="Chen H.Y."/>
            <person name="Chen S.E."/>
            <person name="Zhou L.G."/>
            <person name="Ni X.B."/>
            <person name="Tian J.H."/>
            <person name="Sheng Y."/>
            <person name="Liu T."/>
            <person name="Pan Y.S."/>
            <person name="Xia L.Y."/>
            <person name="Li J."/>
            <person name="Zhao F."/>
            <person name="Cao W.C."/>
        </authorList>
    </citation>
    <scope>NUCLEOTIDE SEQUENCE [LARGE SCALE GENOMIC DNA]</scope>
    <source>
        <strain evidence="15">HaeL-2018</strain>
    </source>
</reference>
<organism evidence="15 16">
    <name type="scientific">Haemaphysalis longicornis</name>
    <name type="common">Bush tick</name>
    <dbReference type="NCBI Taxonomy" id="44386"/>
    <lineage>
        <taxon>Eukaryota</taxon>
        <taxon>Metazoa</taxon>
        <taxon>Ecdysozoa</taxon>
        <taxon>Arthropoda</taxon>
        <taxon>Chelicerata</taxon>
        <taxon>Arachnida</taxon>
        <taxon>Acari</taxon>
        <taxon>Parasitiformes</taxon>
        <taxon>Ixodida</taxon>
        <taxon>Ixodoidea</taxon>
        <taxon>Ixodidae</taxon>
        <taxon>Haemaphysalinae</taxon>
        <taxon>Haemaphysalis</taxon>
    </lineage>
</organism>
<protein>
    <recommendedName>
        <fullName evidence="1">non-specific serine/threonine protein kinase</fullName>
        <ecNumber evidence="1">2.7.11.1</ecNumber>
    </recommendedName>
</protein>
<dbReference type="GO" id="GO:0005524">
    <property type="term" value="F:ATP binding"/>
    <property type="evidence" value="ECO:0007669"/>
    <property type="project" value="UniProtKB-UniRule"/>
</dbReference>
<dbReference type="SUPFAM" id="SSF50978">
    <property type="entry name" value="WD40 repeat-like"/>
    <property type="match status" value="1"/>
</dbReference>
<dbReference type="InterPro" id="IPR032675">
    <property type="entry name" value="LRR_dom_sf"/>
</dbReference>
<dbReference type="VEuPathDB" id="VectorBase:HLOH_054493"/>
<dbReference type="InterPro" id="IPR000719">
    <property type="entry name" value="Prot_kinase_dom"/>
</dbReference>
<evidence type="ECO:0000256" key="3">
    <source>
        <dbReference type="ARBA" id="ARBA00022614"/>
    </source>
</evidence>
<dbReference type="Pfam" id="PF00069">
    <property type="entry name" value="Pkinase"/>
    <property type="match status" value="1"/>
</dbReference>
<dbReference type="GO" id="GO:0004674">
    <property type="term" value="F:protein serine/threonine kinase activity"/>
    <property type="evidence" value="ECO:0007669"/>
    <property type="project" value="UniProtKB-KW"/>
</dbReference>
<dbReference type="EC" id="2.7.11.1" evidence="1"/>
<dbReference type="SMART" id="SM00220">
    <property type="entry name" value="S_TKc"/>
    <property type="match status" value="1"/>
</dbReference>
<feature type="compositionally biased region" description="Gly residues" evidence="12">
    <location>
        <begin position="673"/>
        <end position="687"/>
    </location>
</feature>
<keyword evidence="2" id="KW-0723">Serine/threonine-protein kinase</keyword>
<feature type="region of interest" description="Disordered" evidence="12">
    <location>
        <begin position="667"/>
        <end position="687"/>
    </location>
</feature>
<keyword evidence="6 11" id="KW-0547">Nucleotide-binding</keyword>
<dbReference type="Gene3D" id="1.10.10.10">
    <property type="entry name" value="Winged helix-like DNA-binding domain superfamily/Winged helix DNA-binding domain"/>
    <property type="match status" value="1"/>
</dbReference>
<evidence type="ECO:0000256" key="4">
    <source>
        <dbReference type="ARBA" id="ARBA00022679"/>
    </source>
</evidence>
<evidence type="ECO:0000256" key="8">
    <source>
        <dbReference type="ARBA" id="ARBA00022840"/>
    </source>
</evidence>
<evidence type="ECO:0000259" key="14">
    <source>
        <dbReference type="PROSITE" id="PS51424"/>
    </source>
</evidence>
<dbReference type="InterPro" id="IPR003591">
    <property type="entry name" value="Leu-rich_rpt_typical-subtyp"/>
</dbReference>
<dbReference type="PROSITE" id="PS00108">
    <property type="entry name" value="PROTEIN_KINASE_ST"/>
    <property type="match status" value="1"/>
</dbReference>
<feature type="domain" description="Roc" evidence="14">
    <location>
        <begin position="266"/>
        <end position="477"/>
    </location>
</feature>
<dbReference type="InterPro" id="IPR051681">
    <property type="entry name" value="Ser/Thr_Kinases-Pseudokinases"/>
</dbReference>
<evidence type="ECO:0000256" key="6">
    <source>
        <dbReference type="ARBA" id="ARBA00022741"/>
    </source>
</evidence>
<dbReference type="Pfam" id="PF08477">
    <property type="entry name" value="Roc"/>
    <property type="match status" value="1"/>
</dbReference>
<dbReference type="Proteomes" id="UP000821853">
    <property type="component" value="Chromosome 9"/>
</dbReference>
<evidence type="ECO:0000256" key="12">
    <source>
        <dbReference type="SAM" id="MobiDB-lite"/>
    </source>
</evidence>
<keyword evidence="5" id="KW-0677">Repeat</keyword>
<sequence>MLACRAPHLARLNLSYNGLASPGELGLYPATLRHLDLSSNRLAAWWAPPASADSLLCAATGASCLHRSHWRLENLRTLLLASNQLPGLQGLVGQQDSTDSKHFLNARVTMSSGSDCPEKDTQLDTVATGLYGSFCCRRLSTHCTVRGAGFQVTCPRAASCGSTEALAPFLPAQEQPLFPNLSMLDVSNNRLSEVPASLSELGSLSVLNLSGNPAITELPPQLGLLSKLWNLNLRGCNLHEPLASMVRSARYRTTDLVGYLKSILQDARPYARMKLMIVGVQGIGKTSLLEQLRQEGTGSYRKRPPEHWGKRVGHRSLGLKTPRGVMLSTVGVDLGDWQLKGRHGAVTFRTWDFGGQREYYATHQYFLSKRSLYLVVWRITDGERGVQGIHQWLINIQARAPNAPVLVVGTHQDLVKECLPGGYAEELQAMIRSRFLGVVDADKCGLPRVLDSLQVSCRTRHSIRQLCQLIYDVAFDMRCPGSKERLLEQRIPATYLALEDVVGSLALERRLQGKEPVLHAEQYRMLVMHELQQRFDCCFRDMAELNQATQFLHDNGVLLHYEDATLKDLYFLDPQWLCDVLAHVVTVREINPFARNGIMRLEDLQHLFRSAETRSYLLSLLNKFEVALTWDGRSLLIPSLLPSEELLRFGLPGADVRVPVRSRGWGLRSAAGRGSGTGATPPAGGGSGCTLRVLSPSREQPAVQRLVLLSYLPSGFWARLITRLLADDQVVEALRGYLSPPRGWEKDPGLAAALSQRAEWLCWQTGLELRHAQAVVLRVREVVPGGAPYDLLGARPRVRLEGHWSPVETQGAVALLLELPLERRQWGPVQLAPRLESATQLLALAADHVDTLLEDWYPALGTRFVHTSQGRFLVTRLVPCPLCAAAATPAPPTPTPTPAPPSSGPPSRTSTDSGVVDRIVGLWAVYRYSRPASAEGVEETVMGPYAFLVEECILAANERGAVTCPLHGELRLAQLAPDTVFLDLGERYLVQPDQIRRGRMLGRGAFGFVFKATMKQRGSGGQFTEVALKMLQPVEPGYGARPSDTVAYKAARAQWQREPLQYACKAYCTARQELSILLSVRHPHVVALRGVCPRPLALVLQLAPRGALDALLADFRRSGAHLPAGALQRVLLQVARALEYLHQQHIIYRDLKSENVLVWALPVPGEEDGGPVQVRLADYGISRAALPTGTKGFGGTEGFMAPEIMRHNGEEEWITGIIAQVDCFSYGMFMYELLTLRLPFEGHDCVKDHILDGGRPVLTRREALSYPGYLLDLMVCCWAQQPRDRPSASQLVSIVSAAEFGQLLDVVSLPGPQPLLAAVAFATGTDEEASSELWLGRTDGQVNLLTCNSSHWQELKVLSVPAVTCLCVVNDSVWVGDSQATVRIYRQVIMHNPGQESRQELCTVSLLEEGEEEVPVRSMQHAPRAHRVAIGAGSRLWLCDDEASHGLQELDMQAAPLCLCVAQPDDRPIVELWCGGLEGLLTIYTLPESGPISGREVLGHPESSTVSQLCADNNTAWSYLYPGCVVYQWECNSRTLLHRLDCSKLAPCSESLLSMSIEEHLSRGRCQVTAMAYASGALYVGTAWGCLVVAEATALRPLTVFRPFEEPVDAVLELGDRVAALGRGYRSLLARFLPSAMAGEASQLCALLWRTDGWVLP</sequence>
<keyword evidence="4" id="KW-0808">Transferase</keyword>
<dbReference type="InterPro" id="IPR001611">
    <property type="entry name" value="Leu-rich_rpt"/>
</dbReference>
<accession>A0A9J6H2Z8</accession>
<feature type="compositionally biased region" description="Pro residues" evidence="12">
    <location>
        <begin position="889"/>
        <end position="904"/>
    </location>
</feature>
<keyword evidence="3" id="KW-0433">Leucine-rich repeat</keyword>
<dbReference type="PANTHER" id="PTHR44329:SF288">
    <property type="entry name" value="MITOGEN-ACTIVATED PROTEIN KINASE KINASE KINASE 20"/>
    <property type="match status" value="1"/>
</dbReference>
<feature type="region of interest" description="Disordered" evidence="12">
    <location>
        <begin position="887"/>
        <end position="913"/>
    </location>
</feature>
<dbReference type="InterPro" id="IPR020859">
    <property type="entry name" value="ROC"/>
</dbReference>
<gene>
    <name evidence="15" type="ORF">HPB48_010764</name>
</gene>
<evidence type="ECO:0000256" key="7">
    <source>
        <dbReference type="ARBA" id="ARBA00022777"/>
    </source>
</evidence>
<dbReference type="GO" id="GO:0009966">
    <property type="term" value="P:regulation of signal transduction"/>
    <property type="evidence" value="ECO:0007669"/>
    <property type="project" value="UniProtKB-ARBA"/>
</dbReference>
<dbReference type="FunFam" id="3.40.50.300:FF:001518">
    <property type="entry name" value="Leucine-rich repeat kinase, isoform C"/>
    <property type="match status" value="1"/>
</dbReference>
<dbReference type="OrthoDB" id="10252328at2759"/>
<comment type="caution">
    <text evidence="15">The sequence shown here is derived from an EMBL/GenBank/DDBJ whole genome shotgun (WGS) entry which is preliminary data.</text>
</comment>
<dbReference type="Pfam" id="PF16095">
    <property type="entry name" value="COR-A"/>
    <property type="match status" value="1"/>
</dbReference>
<evidence type="ECO:0000256" key="11">
    <source>
        <dbReference type="PROSITE-ProRule" id="PRU10141"/>
    </source>
</evidence>
<name>A0A9J6H2Z8_HAELO</name>
<dbReference type="InterPro" id="IPR036388">
    <property type="entry name" value="WH-like_DNA-bd_sf"/>
</dbReference>
<dbReference type="PROSITE" id="PS51450">
    <property type="entry name" value="LRR"/>
    <property type="match status" value="2"/>
</dbReference>
<dbReference type="InterPro" id="IPR032171">
    <property type="entry name" value="COR-A"/>
</dbReference>
<dbReference type="InterPro" id="IPR036322">
    <property type="entry name" value="WD40_repeat_dom_sf"/>
</dbReference>
<dbReference type="PROSITE" id="PS50011">
    <property type="entry name" value="PROTEIN_KINASE_DOM"/>
    <property type="match status" value="1"/>
</dbReference>
<dbReference type="Gene3D" id="3.40.50.300">
    <property type="entry name" value="P-loop containing nucleotide triphosphate hydrolases"/>
    <property type="match status" value="1"/>
</dbReference>
<dbReference type="GO" id="GO:0005737">
    <property type="term" value="C:cytoplasm"/>
    <property type="evidence" value="ECO:0007669"/>
    <property type="project" value="UniProtKB-ARBA"/>
</dbReference>
<evidence type="ECO:0000256" key="2">
    <source>
        <dbReference type="ARBA" id="ARBA00022527"/>
    </source>
</evidence>
<dbReference type="EMBL" id="JABSTR010000011">
    <property type="protein sequence ID" value="KAH9381092.1"/>
    <property type="molecule type" value="Genomic_DNA"/>
</dbReference>
<proteinExistence type="predicted"/>
<dbReference type="InterPro" id="IPR027417">
    <property type="entry name" value="P-loop_NTPase"/>
</dbReference>
<dbReference type="SUPFAM" id="SSF52540">
    <property type="entry name" value="P-loop containing nucleoside triphosphate hydrolases"/>
    <property type="match status" value="1"/>
</dbReference>
<dbReference type="PRINTS" id="PR00449">
    <property type="entry name" value="RASTRNSFRMNG"/>
</dbReference>
<feature type="domain" description="Protein kinase" evidence="13">
    <location>
        <begin position="995"/>
        <end position="1300"/>
    </location>
</feature>
<keyword evidence="8 11" id="KW-0067">ATP-binding</keyword>
<dbReference type="InterPro" id="IPR008271">
    <property type="entry name" value="Ser/Thr_kinase_AS"/>
</dbReference>
<dbReference type="OMA" id="MEPIVYW"/>
<keyword evidence="7" id="KW-0418">Kinase</keyword>
<evidence type="ECO:0000259" key="13">
    <source>
        <dbReference type="PROSITE" id="PS50011"/>
    </source>
</evidence>
<comment type="catalytic activity">
    <reaction evidence="10">
        <text>L-seryl-[protein] + ATP = O-phospho-L-seryl-[protein] + ADP + H(+)</text>
        <dbReference type="Rhea" id="RHEA:17989"/>
        <dbReference type="Rhea" id="RHEA-COMP:9863"/>
        <dbReference type="Rhea" id="RHEA-COMP:11604"/>
        <dbReference type="ChEBI" id="CHEBI:15378"/>
        <dbReference type="ChEBI" id="CHEBI:29999"/>
        <dbReference type="ChEBI" id="CHEBI:30616"/>
        <dbReference type="ChEBI" id="CHEBI:83421"/>
        <dbReference type="ChEBI" id="CHEBI:456216"/>
        <dbReference type="EC" id="2.7.11.1"/>
    </reaction>
</comment>
<dbReference type="SUPFAM" id="SSF56112">
    <property type="entry name" value="Protein kinase-like (PK-like)"/>
    <property type="match status" value="1"/>
</dbReference>
<dbReference type="Gene3D" id="3.80.10.10">
    <property type="entry name" value="Ribonuclease Inhibitor"/>
    <property type="match status" value="2"/>
</dbReference>
<dbReference type="PANTHER" id="PTHR44329">
    <property type="entry name" value="SERINE/THREONINE-PROTEIN KINASE TNNI3K-RELATED"/>
    <property type="match status" value="1"/>
</dbReference>
<dbReference type="Gene3D" id="3.30.70.1390">
    <property type="entry name" value="ROC domain from the Parkinson's disease-associated leucine-rich repeat kinase 2"/>
    <property type="match status" value="1"/>
</dbReference>